<evidence type="ECO:0000259" key="3">
    <source>
        <dbReference type="Pfam" id="PF01261"/>
    </source>
</evidence>
<feature type="signal peptide" evidence="2">
    <location>
        <begin position="1"/>
        <end position="22"/>
    </location>
</feature>
<dbReference type="PANTHER" id="PTHR43489:SF1">
    <property type="entry name" value="L-RIBULOSE-5-PHOSPHATE 3-EPIMERASE SGBU-RELATED"/>
    <property type="match status" value="1"/>
</dbReference>
<sequence length="288" mass="32179">MRVLICFFFFLVSLGFTFTAEAQKIPQLGIVESMDRDSLVYASGFRLIGETVGKMLAPTLTEEQFQANLQTIKKAKTKLYLCNVLFPGNIKIAGPEVDEKKVLDYLDQVFARAHTAGVPIIVLGSGGSRRLPEGYDTEKAKTDFVALCKKMALVAKKHAITIAIESLNSTETNFLTTVQEAAEIVRKVAHPNFRLNADIYHMLKENEPPQHIIDAGKLIIHVEIAEKEKRTPPGVVGEDFRPYLRALKQIKYKGPIVIEARINNPTQEIPAAYSYLTKQLQEVYNGSK</sequence>
<evidence type="ECO:0000256" key="2">
    <source>
        <dbReference type="SAM" id="SignalP"/>
    </source>
</evidence>
<feature type="chain" id="PRO_5015585167" evidence="2">
    <location>
        <begin position="23"/>
        <end position="288"/>
    </location>
</feature>
<evidence type="ECO:0000256" key="1">
    <source>
        <dbReference type="ARBA" id="ARBA00023235"/>
    </source>
</evidence>
<dbReference type="OrthoDB" id="9814946at2"/>
<dbReference type="AlphaFoldDB" id="A0A2T2YLZ6"/>
<dbReference type="GO" id="GO:0019852">
    <property type="term" value="P:L-ascorbic acid metabolic process"/>
    <property type="evidence" value="ECO:0007669"/>
    <property type="project" value="TreeGrafter"/>
</dbReference>
<name>A0A2T2YLZ6_9BACT</name>
<protein>
    <submittedName>
        <fullName evidence="4">Sugar phosphate isomerase/epimerase</fullName>
    </submittedName>
</protein>
<comment type="caution">
    <text evidence="4">The sequence shown here is derived from an EMBL/GenBank/DDBJ whole genome shotgun (WGS) entry which is preliminary data.</text>
</comment>
<dbReference type="PANTHER" id="PTHR43489">
    <property type="entry name" value="ISOMERASE"/>
    <property type="match status" value="1"/>
</dbReference>
<feature type="domain" description="Xylose isomerase-like TIM barrel" evidence="3">
    <location>
        <begin position="56"/>
        <end position="273"/>
    </location>
</feature>
<dbReference type="Pfam" id="PF01261">
    <property type="entry name" value="AP_endonuc_2"/>
    <property type="match status" value="1"/>
</dbReference>
<keyword evidence="5" id="KW-1185">Reference proteome</keyword>
<dbReference type="GO" id="GO:0034015">
    <property type="term" value="F:L-ribulose-5-phosphate 3-epimerase activity"/>
    <property type="evidence" value="ECO:0007669"/>
    <property type="project" value="TreeGrafter"/>
</dbReference>
<organism evidence="4 5">
    <name type="scientific">Adhaeribacter arboris</name>
    <dbReference type="NCBI Taxonomy" id="2072846"/>
    <lineage>
        <taxon>Bacteria</taxon>
        <taxon>Pseudomonadati</taxon>
        <taxon>Bacteroidota</taxon>
        <taxon>Cytophagia</taxon>
        <taxon>Cytophagales</taxon>
        <taxon>Hymenobacteraceae</taxon>
        <taxon>Adhaeribacter</taxon>
    </lineage>
</organism>
<dbReference type="Proteomes" id="UP000240357">
    <property type="component" value="Unassembled WGS sequence"/>
</dbReference>
<keyword evidence="1 4" id="KW-0413">Isomerase</keyword>
<reference evidence="4 5" key="1">
    <citation type="submission" date="2018-03" db="EMBL/GenBank/DDBJ databases">
        <title>Adhaeribacter sp. HMF7605 Genome sequencing and assembly.</title>
        <authorList>
            <person name="Kang H."/>
            <person name="Kang J."/>
            <person name="Cha I."/>
            <person name="Kim H."/>
            <person name="Joh K."/>
        </authorList>
    </citation>
    <scope>NUCLEOTIDE SEQUENCE [LARGE SCALE GENOMIC DNA]</scope>
    <source>
        <strain evidence="4 5">HMF7605</strain>
    </source>
</reference>
<dbReference type="InterPro" id="IPR036237">
    <property type="entry name" value="Xyl_isomerase-like_sf"/>
</dbReference>
<proteinExistence type="predicted"/>
<keyword evidence="2" id="KW-0732">Signal</keyword>
<dbReference type="Gene3D" id="3.20.20.150">
    <property type="entry name" value="Divalent-metal-dependent TIM barrel enzymes"/>
    <property type="match status" value="1"/>
</dbReference>
<evidence type="ECO:0000313" key="5">
    <source>
        <dbReference type="Proteomes" id="UP000240357"/>
    </source>
</evidence>
<gene>
    <name evidence="4" type="ORF">AHMF7605_24985</name>
</gene>
<accession>A0A2T2YLZ6</accession>
<evidence type="ECO:0000313" key="4">
    <source>
        <dbReference type="EMBL" id="PSR56517.1"/>
    </source>
</evidence>
<dbReference type="InterPro" id="IPR013022">
    <property type="entry name" value="Xyl_isomerase-like_TIM-brl"/>
</dbReference>
<dbReference type="EMBL" id="PYFT01000001">
    <property type="protein sequence ID" value="PSR56517.1"/>
    <property type="molecule type" value="Genomic_DNA"/>
</dbReference>
<dbReference type="RefSeq" id="WP_106932695.1">
    <property type="nucleotide sequence ID" value="NZ_PYFT01000001.1"/>
</dbReference>
<dbReference type="SUPFAM" id="SSF51658">
    <property type="entry name" value="Xylose isomerase-like"/>
    <property type="match status" value="1"/>
</dbReference>
<dbReference type="InterPro" id="IPR050417">
    <property type="entry name" value="Sugar_Epim/Isomerase"/>
</dbReference>